<sequence length="524" mass="56996">MLVRKGIWVLILTVGVLAARANGADTCPTAKKFLTCITPTYTLPNLRTVLLNSQTPRLTVLDFPGNLDLRSILPWNDVITLTYRRTNHQLYKCQYPIFPGYQLMSYGMNQSSPYQEMFSICPPRSPMLTGRQNYYVTGGVRNVQALTQAAIKNLPQLQNWKTFYLGIAPRLGMCLTVNPCLMNVFLGLWGMQKNVRVQSEGVAIQILLFQYMYSYGTNTLPPAWRSTTPSFWLVDPTAFNQSGFFYGVDQLTIPEGRTFVSGPLRSSSDQVISLPCSTLDLGAQSNAWVMFRDKSRVAVSLGLPAAPNIVLWDQITINLWNPGGMQIRNVQLLTRWPSCQFWLSAPSTGVSLGVFARTVPVLGDVLTAIYRNVASSPNRIASIDVYLAGTSGAAVRLGLAAGNYPLTNAAALRMGRRTITSAHAIILTAGYQEAAFRSSVVLQVGATSTPIDFCTVVDECPPQYEYCDDTEGVCLPPDVGASAASVSAASISPPPAGSRLMGHACAAQRECATGLRCRGGLCAE</sequence>
<reference evidence="2" key="1">
    <citation type="journal article" date="2019" name="Plant J.">
        <title>Chlorella vulgaris genome assembly and annotation reveals the molecular basis for metabolic acclimation to high light conditions.</title>
        <authorList>
            <person name="Cecchin M."/>
            <person name="Marcolungo L."/>
            <person name="Rossato M."/>
            <person name="Girolomoni L."/>
            <person name="Cosentino E."/>
            <person name="Cuine S."/>
            <person name="Li-Beisson Y."/>
            <person name="Delledonne M."/>
            <person name="Ballottari M."/>
        </authorList>
    </citation>
    <scope>NUCLEOTIDE SEQUENCE</scope>
    <source>
        <strain evidence="2">211/11P</strain>
    </source>
</reference>
<dbReference type="AlphaFoldDB" id="A0A9D4TUY7"/>
<dbReference type="Proteomes" id="UP001055712">
    <property type="component" value="Unassembled WGS sequence"/>
</dbReference>
<name>A0A9D4TUY7_CHLVU</name>
<dbReference type="OrthoDB" id="10386871at2759"/>
<dbReference type="EMBL" id="SIDB01000002">
    <property type="protein sequence ID" value="KAI3435578.1"/>
    <property type="molecule type" value="Genomic_DNA"/>
</dbReference>
<evidence type="ECO:0000313" key="2">
    <source>
        <dbReference type="EMBL" id="KAI3435578.1"/>
    </source>
</evidence>
<protein>
    <submittedName>
        <fullName evidence="2">Uncharacterized protein</fullName>
    </submittedName>
</protein>
<keyword evidence="3" id="KW-1185">Reference proteome</keyword>
<evidence type="ECO:0000313" key="3">
    <source>
        <dbReference type="Proteomes" id="UP001055712"/>
    </source>
</evidence>
<feature type="chain" id="PRO_5038382543" evidence="1">
    <location>
        <begin position="19"/>
        <end position="524"/>
    </location>
</feature>
<evidence type="ECO:0000256" key="1">
    <source>
        <dbReference type="SAM" id="SignalP"/>
    </source>
</evidence>
<comment type="caution">
    <text evidence="2">The sequence shown here is derived from an EMBL/GenBank/DDBJ whole genome shotgun (WGS) entry which is preliminary data.</text>
</comment>
<proteinExistence type="predicted"/>
<reference evidence="2" key="2">
    <citation type="submission" date="2020-11" db="EMBL/GenBank/DDBJ databases">
        <authorList>
            <person name="Cecchin M."/>
            <person name="Marcolungo L."/>
            <person name="Rossato M."/>
            <person name="Girolomoni L."/>
            <person name="Cosentino E."/>
            <person name="Cuine S."/>
            <person name="Li-Beisson Y."/>
            <person name="Delledonne M."/>
            <person name="Ballottari M."/>
        </authorList>
    </citation>
    <scope>NUCLEOTIDE SEQUENCE</scope>
    <source>
        <strain evidence="2">211/11P</strain>
        <tissue evidence="2">Whole cell</tissue>
    </source>
</reference>
<accession>A0A9D4TUY7</accession>
<organism evidence="2 3">
    <name type="scientific">Chlorella vulgaris</name>
    <name type="common">Green alga</name>
    <dbReference type="NCBI Taxonomy" id="3077"/>
    <lineage>
        <taxon>Eukaryota</taxon>
        <taxon>Viridiplantae</taxon>
        <taxon>Chlorophyta</taxon>
        <taxon>core chlorophytes</taxon>
        <taxon>Trebouxiophyceae</taxon>
        <taxon>Chlorellales</taxon>
        <taxon>Chlorellaceae</taxon>
        <taxon>Chlorella clade</taxon>
        <taxon>Chlorella</taxon>
    </lineage>
</organism>
<keyword evidence="1" id="KW-0732">Signal</keyword>
<gene>
    <name evidence="2" type="ORF">D9Q98_001643</name>
</gene>
<feature type="signal peptide" evidence="1">
    <location>
        <begin position="1"/>
        <end position="18"/>
    </location>
</feature>